<protein>
    <recommendedName>
        <fullName evidence="1">SRR1-like domain-containing protein</fullName>
    </recommendedName>
</protein>
<evidence type="ECO:0000313" key="3">
    <source>
        <dbReference type="Proteomes" id="UP000664534"/>
    </source>
</evidence>
<dbReference type="Proteomes" id="UP000664534">
    <property type="component" value="Unassembled WGS sequence"/>
</dbReference>
<dbReference type="AlphaFoldDB" id="A0A8H3IY64"/>
<dbReference type="PANTHER" id="PTHR42080">
    <property type="entry name" value="SRR1 DOMAIN-CONTAINING PROTEIN"/>
    <property type="match status" value="1"/>
</dbReference>
<organism evidence="2 3">
    <name type="scientific">Imshaugia aleurites</name>
    <dbReference type="NCBI Taxonomy" id="172621"/>
    <lineage>
        <taxon>Eukaryota</taxon>
        <taxon>Fungi</taxon>
        <taxon>Dikarya</taxon>
        <taxon>Ascomycota</taxon>
        <taxon>Pezizomycotina</taxon>
        <taxon>Lecanoromycetes</taxon>
        <taxon>OSLEUM clade</taxon>
        <taxon>Lecanoromycetidae</taxon>
        <taxon>Lecanorales</taxon>
        <taxon>Lecanorineae</taxon>
        <taxon>Parmeliaceae</taxon>
        <taxon>Imshaugia</taxon>
    </lineage>
</organism>
<feature type="domain" description="SRR1-like" evidence="1">
    <location>
        <begin position="88"/>
        <end position="249"/>
    </location>
</feature>
<dbReference type="OrthoDB" id="5318346at2759"/>
<sequence>MTRRKKRPQRKLQQVTDSSGWTHVVKGPPGTIDARTAGIRLEHEKSAETKYTLKTYLARFRKHYAPTWQESSCSQSLSRLLEQEILPAEHIEITQCICLGLGSMTAGSESSSFELAALISMLELLGKKHRIQDVIFQDPVFTSLDRAILHSLGYTVVDTPDAFSKVDGTTFLFAPHLECYHYATALEVATPALSVGSDLQAYVEGLLSSLAENAKKGSCQIFRNFMRETDSRPMPDFDRTSWCKSTRIHWLKSKEENVGESMIEQGIRSMELVER</sequence>
<dbReference type="Pfam" id="PF07985">
    <property type="entry name" value="SRR1"/>
    <property type="match status" value="1"/>
</dbReference>
<proteinExistence type="predicted"/>
<evidence type="ECO:0000313" key="2">
    <source>
        <dbReference type="EMBL" id="CAF9937928.1"/>
    </source>
</evidence>
<evidence type="ECO:0000259" key="1">
    <source>
        <dbReference type="Pfam" id="PF07985"/>
    </source>
</evidence>
<name>A0A8H3IY64_9LECA</name>
<dbReference type="PANTHER" id="PTHR42080:SF1">
    <property type="entry name" value="SRR1-LIKE DOMAIN-CONTAINING PROTEIN"/>
    <property type="match status" value="1"/>
</dbReference>
<accession>A0A8H3IY64</accession>
<dbReference type="InterPro" id="IPR012942">
    <property type="entry name" value="SRR1-like"/>
</dbReference>
<comment type="caution">
    <text evidence="2">The sequence shown here is derived from an EMBL/GenBank/DDBJ whole genome shotgun (WGS) entry which is preliminary data.</text>
</comment>
<dbReference type="EMBL" id="CAJPDT010000103">
    <property type="protein sequence ID" value="CAF9937928.1"/>
    <property type="molecule type" value="Genomic_DNA"/>
</dbReference>
<keyword evidence="3" id="KW-1185">Reference proteome</keyword>
<reference evidence="2" key="1">
    <citation type="submission" date="2021-03" db="EMBL/GenBank/DDBJ databases">
        <authorList>
            <person name="Tagirdzhanova G."/>
        </authorList>
    </citation>
    <scope>NUCLEOTIDE SEQUENCE</scope>
</reference>
<gene>
    <name evidence="2" type="ORF">IMSHALPRED_000599</name>
</gene>